<dbReference type="GO" id="GO:0004829">
    <property type="term" value="F:threonine-tRNA ligase activity"/>
    <property type="evidence" value="ECO:0007669"/>
    <property type="project" value="UniProtKB-UniRule"/>
</dbReference>
<dbReference type="GO" id="GO:0006435">
    <property type="term" value="P:threonyl-tRNA aminoacylation"/>
    <property type="evidence" value="ECO:0007669"/>
    <property type="project" value="UniProtKB-UniRule"/>
</dbReference>
<evidence type="ECO:0000256" key="2">
    <source>
        <dbReference type="ARBA" id="ARBA00022490"/>
    </source>
</evidence>
<dbReference type="InterPro" id="IPR036621">
    <property type="entry name" value="Anticodon-bd_dom_sf"/>
</dbReference>
<evidence type="ECO:0000256" key="4">
    <source>
        <dbReference type="ARBA" id="ARBA00022598"/>
    </source>
</evidence>
<dbReference type="GO" id="GO:0005737">
    <property type="term" value="C:cytoplasm"/>
    <property type="evidence" value="ECO:0007669"/>
    <property type="project" value="UniProtKB-SubCell"/>
</dbReference>
<feature type="binding site" evidence="13">
    <location>
        <position position="338"/>
    </location>
    <ligand>
        <name>Zn(2+)</name>
        <dbReference type="ChEBI" id="CHEBI:29105"/>
        <note>catalytic</note>
    </ligand>
</feature>
<dbReference type="RefSeq" id="WP_104936458.1">
    <property type="nucleotide sequence ID" value="NZ_CP021255.1"/>
</dbReference>
<keyword evidence="10 13" id="KW-0648">Protein biosynthesis</keyword>
<dbReference type="Gene3D" id="3.30.980.10">
    <property type="entry name" value="Threonyl-trna Synthetase, Chain A, domain 2"/>
    <property type="match status" value="1"/>
</dbReference>
<dbReference type="Gene3D" id="3.30.930.10">
    <property type="entry name" value="Bira Bifunctional Protein, Domain 2"/>
    <property type="match status" value="1"/>
</dbReference>
<sequence>MAEITVSVASGAGKNFPDGVRLADALAELVSGKKRKTILAATVNGHLVDLATPLHADATIEPIVADSEAGLEILRHSAAHLMAQAVKILFGKEVKVAIGPAIEDGFYYDFDRPVPFSPEDFERIEAKMAELAAAALPITRRELSKAEALDFFRAQDEPYKVELLQDMEAETVSLYSQGDFADLCRGPHVPDTSWIKVFKLLRVAGSYWRGDEHRQMLTRIYGTAFPSEKELQAYLYRLEEAKKRDHRKLGRQLGLFTIQDDIGPGLILWQPRGALLRRLIEDYWKDEHYRNAYQLLYTPHIARHDLWKTSGHADFYSENMYAPMVIDEVPYQLKPMNCPFHIGVYKAEPHSYRDFPIRWCELGTVYRYERTGALHGLMRVRGFTQDDAHIFCLPEQLQDEIYNIIRLNQHILKTFGFDRYDVYLSTRPEKYVGSDANWALATDALKQALERMHMAYSIDPGEGVFYGPKIDIKIKDQLNRSWQCSTIQVDFNLPERFAMSYAGEDGAEHQPIMIHRALMGSLERFIGVLIEHYAGAFPVWMAPEQARIMNITDEQADWCHRVYEQLRSMGVRVEKDLRNEKLNYKIREAQLMKVPYMLIAGEREKAGGTITVRRRDGENLPAMSPEAFAKMVQEECSAHLKA</sequence>
<feature type="binding site" evidence="13">
    <location>
        <position position="389"/>
    </location>
    <ligand>
        <name>Zn(2+)</name>
        <dbReference type="ChEBI" id="CHEBI:29105"/>
        <note>catalytic</note>
    </ligand>
</feature>
<dbReference type="PRINTS" id="PR01047">
    <property type="entry name" value="TRNASYNTHTHR"/>
</dbReference>
<dbReference type="SUPFAM" id="SSF55681">
    <property type="entry name" value="Class II aaRS and biotin synthetases"/>
    <property type="match status" value="1"/>
</dbReference>
<evidence type="ECO:0000256" key="1">
    <source>
        <dbReference type="ARBA" id="ARBA00008226"/>
    </source>
</evidence>
<dbReference type="InterPro" id="IPR004095">
    <property type="entry name" value="TGS"/>
</dbReference>
<dbReference type="GO" id="GO:0000049">
    <property type="term" value="F:tRNA binding"/>
    <property type="evidence" value="ECO:0007669"/>
    <property type="project" value="UniProtKB-KW"/>
</dbReference>
<keyword evidence="3 13" id="KW-0820">tRNA-binding</keyword>
<dbReference type="Proteomes" id="UP000239867">
    <property type="component" value="Chromosome"/>
</dbReference>
<comment type="similarity">
    <text evidence="1 13">Belongs to the class-II aminoacyl-tRNA synthetase family.</text>
</comment>
<evidence type="ECO:0000256" key="12">
    <source>
        <dbReference type="ARBA" id="ARBA00049515"/>
    </source>
</evidence>
<dbReference type="InterPro" id="IPR045864">
    <property type="entry name" value="aa-tRNA-synth_II/BPL/LPL"/>
</dbReference>
<dbReference type="AlphaFoldDB" id="A0A2L1GNH6"/>
<proteinExistence type="inferred from homology"/>
<keyword evidence="7 13" id="KW-0862">Zinc</keyword>
<dbReference type="InterPro" id="IPR033728">
    <property type="entry name" value="ThrRS_core"/>
</dbReference>
<comment type="subunit">
    <text evidence="13">Homodimer.</text>
</comment>
<feature type="binding site" evidence="13">
    <location>
        <position position="515"/>
    </location>
    <ligand>
        <name>Zn(2+)</name>
        <dbReference type="ChEBI" id="CHEBI:29105"/>
        <note>catalytic</note>
    </ligand>
</feature>
<evidence type="ECO:0000313" key="16">
    <source>
        <dbReference type="EMBL" id="AVD71184.1"/>
    </source>
</evidence>
<name>A0A2L1GNH6_9BACT</name>
<dbReference type="HAMAP" id="MF_00184">
    <property type="entry name" value="Thr_tRNA_synth"/>
    <property type="match status" value="1"/>
</dbReference>
<dbReference type="InterPro" id="IPR004154">
    <property type="entry name" value="Anticodon-bd"/>
</dbReference>
<dbReference type="InterPro" id="IPR012675">
    <property type="entry name" value="Beta-grasp_dom_sf"/>
</dbReference>
<dbReference type="PROSITE" id="PS50862">
    <property type="entry name" value="AA_TRNA_LIGASE_II"/>
    <property type="match status" value="1"/>
</dbReference>
<comment type="caution">
    <text evidence="13">Lacks conserved residue(s) required for the propagation of feature annotation.</text>
</comment>
<evidence type="ECO:0000256" key="6">
    <source>
        <dbReference type="ARBA" id="ARBA00022741"/>
    </source>
</evidence>
<keyword evidence="4 13" id="KW-0436">Ligase</keyword>
<protein>
    <recommendedName>
        <fullName evidence="13">Threonine--tRNA ligase</fullName>
        <ecNumber evidence="13">6.1.1.3</ecNumber>
    </recommendedName>
    <alternativeName>
        <fullName evidence="13">Threonyl-tRNA synthetase</fullName>
        <shortName evidence="13">ThrRS</shortName>
    </alternativeName>
</protein>
<dbReference type="SUPFAM" id="SSF55186">
    <property type="entry name" value="ThrRS/AlaRS common domain"/>
    <property type="match status" value="1"/>
</dbReference>
<dbReference type="GO" id="GO:0005524">
    <property type="term" value="F:ATP binding"/>
    <property type="evidence" value="ECO:0007669"/>
    <property type="project" value="UniProtKB-UniRule"/>
</dbReference>
<keyword evidence="5 13" id="KW-0479">Metal-binding</keyword>
<dbReference type="EMBL" id="CP021255">
    <property type="protein sequence ID" value="AVD71184.1"/>
    <property type="molecule type" value="Genomic_DNA"/>
</dbReference>
<gene>
    <name evidence="13" type="primary">thrS</name>
    <name evidence="16" type="ORF">CAY53_06535</name>
</gene>
<dbReference type="SMART" id="SM00863">
    <property type="entry name" value="tRNA_SAD"/>
    <property type="match status" value="1"/>
</dbReference>
<comment type="cofactor">
    <cofactor evidence="13">
        <name>Zn(2+)</name>
        <dbReference type="ChEBI" id="CHEBI:29105"/>
    </cofactor>
    <text evidence="13">Binds 1 zinc ion per subunit.</text>
</comment>
<dbReference type="CDD" id="cd01667">
    <property type="entry name" value="TGS_ThrRS"/>
    <property type="match status" value="1"/>
</dbReference>
<dbReference type="FunFam" id="3.30.930.10:FF:000002">
    <property type="entry name" value="Threonine--tRNA ligase"/>
    <property type="match status" value="1"/>
</dbReference>
<feature type="domain" description="Aminoacyl-transfer RNA synthetases class-II family profile" evidence="14">
    <location>
        <begin position="276"/>
        <end position="538"/>
    </location>
</feature>
<dbReference type="InterPro" id="IPR018163">
    <property type="entry name" value="Thr/Ala-tRNA-synth_IIc_edit"/>
</dbReference>
<reference evidence="16 17" key="1">
    <citation type="journal article" date="2018" name="MBio">
        <title>Insights into the evolution of host association through the isolation and characterization of a novel human periodontal pathobiont, Desulfobulbus oralis.</title>
        <authorList>
            <person name="Cross K.L."/>
            <person name="Chirania P."/>
            <person name="Xiong W."/>
            <person name="Beall C.J."/>
            <person name="Elkins J.G."/>
            <person name="Giannone R.J."/>
            <person name="Griffen A.L."/>
            <person name="Guss A.M."/>
            <person name="Hettich R.L."/>
            <person name="Joshi S.S."/>
            <person name="Mokrzan E.M."/>
            <person name="Martin R.K."/>
            <person name="Zhulin I.B."/>
            <person name="Leys E.J."/>
            <person name="Podar M."/>
        </authorList>
    </citation>
    <scope>NUCLEOTIDE SEQUENCE [LARGE SCALE GENOMIC DNA]</scope>
    <source>
        <strain evidence="16 17">ORNL</strain>
    </source>
</reference>
<keyword evidence="11 13" id="KW-0030">Aminoacyl-tRNA synthetase</keyword>
<dbReference type="FunFam" id="3.30.980.10:FF:000005">
    <property type="entry name" value="Threonyl-tRNA synthetase, mitochondrial"/>
    <property type="match status" value="1"/>
</dbReference>
<dbReference type="Pfam" id="PF00587">
    <property type="entry name" value="tRNA-synt_2b"/>
    <property type="match status" value="1"/>
</dbReference>
<dbReference type="Pfam" id="PF03129">
    <property type="entry name" value="HGTP_anticodon"/>
    <property type="match status" value="1"/>
</dbReference>
<dbReference type="Gene3D" id="3.30.54.20">
    <property type="match status" value="1"/>
</dbReference>
<keyword evidence="8 13" id="KW-0067">ATP-binding</keyword>
<evidence type="ECO:0000256" key="8">
    <source>
        <dbReference type="ARBA" id="ARBA00022840"/>
    </source>
</evidence>
<feature type="domain" description="TGS" evidence="15">
    <location>
        <begin position="1"/>
        <end position="64"/>
    </location>
</feature>
<dbReference type="NCBIfam" id="TIGR00418">
    <property type="entry name" value="thrS"/>
    <property type="match status" value="1"/>
</dbReference>
<dbReference type="Pfam" id="PF07973">
    <property type="entry name" value="tRNA_SAD"/>
    <property type="match status" value="1"/>
</dbReference>
<evidence type="ECO:0000256" key="5">
    <source>
        <dbReference type="ARBA" id="ARBA00022723"/>
    </source>
</evidence>
<organism evidence="16 17">
    <name type="scientific">Desulfobulbus oralis</name>
    <dbReference type="NCBI Taxonomy" id="1986146"/>
    <lineage>
        <taxon>Bacteria</taxon>
        <taxon>Pseudomonadati</taxon>
        <taxon>Thermodesulfobacteriota</taxon>
        <taxon>Desulfobulbia</taxon>
        <taxon>Desulfobulbales</taxon>
        <taxon>Desulfobulbaceae</taxon>
        <taxon>Desulfobulbus</taxon>
    </lineage>
</organism>
<evidence type="ECO:0000256" key="13">
    <source>
        <dbReference type="HAMAP-Rule" id="MF_00184"/>
    </source>
</evidence>
<dbReference type="Gene3D" id="3.40.50.800">
    <property type="entry name" value="Anticodon-binding domain"/>
    <property type="match status" value="1"/>
</dbReference>
<dbReference type="PANTHER" id="PTHR11451">
    <property type="entry name" value="THREONINE-TRNA LIGASE"/>
    <property type="match status" value="1"/>
</dbReference>
<dbReference type="PANTHER" id="PTHR11451:SF44">
    <property type="entry name" value="THREONINE--TRNA LIGASE, CHLOROPLASTIC_MITOCHONDRIAL 2"/>
    <property type="match status" value="1"/>
</dbReference>
<dbReference type="CDD" id="cd00771">
    <property type="entry name" value="ThrRS_core"/>
    <property type="match status" value="1"/>
</dbReference>
<evidence type="ECO:0000259" key="14">
    <source>
        <dbReference type="PROSITE" id="PS50862"/>
    </source>
</evidence>
<evidence type="ECO:0000256" key="11">
    <source>
        <dbReference type="ARBA" id="ARBA00023146"/>
    </source>
</evidence>
<dbReference type="FunFam" id="3.30.54.20:FF:000002">
    <property type="entry name" value="Threonine--tRNA ligase"/>
    <property type="match status" value="1"/>
</dbReference>
<dbReference type="KEGG" id="deo:CAY53_06535"/>
<evidence type="ECO:0000256" key="7">
    <source>
        <dbReference type="ARBA" id="ARBA00022833"/>
    </source>
</evidence>
<dbReference type="InterPro" id="IPR047246">
    <property type="entry name" value="ThrRS_anticodon"/>
</dbReference>
<keyword evidence="9 13" id="KW-0694">RNA-binding</keyword>
<keyword evidence="2 13" id="KW-0963">Cytoplasm</keyword>
<dbReference type="FunFam" id="3.40.50.800:FF:000001">
    <property type="entry name" value="Threonine--tRNA ligase"/>
    <property type="match status" value="1"/>
</dbReference>
<dbReference type="EC" id="6.1.1.3" evidence="13"/>
<dbReference type="OrthoDB" id="9802304at2"/>
<dbReference type="SUPFAM" id="SSF52954">
    <property type="entry name" value="Class II aaRS ABD-related"/>
    <property type="match status" value="1"/>
</dbReference>
<evidence type="ECO:0000313" key="17">
    <source>
        <dbReference type="Proteomes" id="UP000239867"/>
    </source>
</evidence>
<dbReference type="CDD" id="cd00860">
    <property type="entry name" value="ThrRS_anticodon"/>
    <property type="match status" value="1"/>
</dbReference>
<dbReference type="InterPro" id="IPR002314">
    <property type="entry name" value="aa-tRNA-synt_IIb"/>
</dbReference>
<comment type="subcellular location">
    <subcellularLocation>
        <location evidence="13">Cytoplasm</location>
    </subcellularLocation>
</comment>
<keyword evidence="6 13" id="KW-0547">Nucleotide-binding</keyword>
<dbReference type="InterPro" id="IPR002320">
    <property type="entry name" value="Thr-tRNA-ligase_IIa"/>
</dbReference>
<dbReference type="Gene3D" id="3.10.20.30">
    <property type="match status" value="1"/>
</dbReference>
<keyword evidence="17" id="KW-1185">Reference proteome</keyword>
<accession>A0A2L1GNH6</accession>
<evidence type="ECO:0000256" key="10">
    <source>
        <dbReference type="ARBA" id="ARBA00022917"/>
    </source>
</evidence>
<dbReference type="GO" id="GO:0046872">
    <property type="term" value="F:metal ion binding"/>
    <property type="evidence" value="ECO:0007669"/>
    <property type="project" value="UniProtKB-KW"/>
</dbReference>
<dbReference type="InterPro" id="IPR006195">
    <property type="entry name" value="aa-tRNA-synth_II"/>
</dbReference>
<evidence type="ECO:0000259" key="15">
    <source>
        <dbReference type="PROSITE" id="PS51880"/>
    </source>
</evidence>
<comment type="catalytic activity">
    <reaction evidence="12 13">
        <text>tRNA(Thr) + L-threonine + ATP = L-threonyl-tRNA(Thr) + AMP + diphosphate + H(+)</text>
        <dbReference type="Rhea" id="RHEA:24624"/>
        <dbReference type="Rhea" id="RHEA-COMP:9670"/>
        <dbReference type="Rhea" id="RHEA-COMP:9704"/>
        <dbReference type="ChEBI" id="CHEBI:15378"/>
        <dbReference type="ChEBI" id="CHEBI:30616"/>
        <dbReference type="ChEBI" id="CHEBI:33019"/>
        <dbReference type="ChEBI" id="CHEBI:57926"/>
        <dbReference type="ChEBI" id="CHEBI:78442"/>
        <dbReference type="ChEBI" id="CHEBI:78534"/>
        <dbReference type="ChEBI" id="CHEBI:456215"/>
        <dbReference type="EC" id="6.1.1.3"/>
    </reaction>
</comment>
<evidence type="ECO:0000256" key="3">
    <source>
        <dbReference type="ARBA" id="ARBA00022555"/>
    </source>
</evidence>
<dbReference type="InterPro" id="IPR012947">
    <property type="entry name" value="tRNA_SAD"/>
</dbReference>
<evidence type="ECO:0000256" key="9">
    <source>
        <dbReference type="ARBA" id="ARBA00022884"/>
    </source>
</evidence>
<dbReference type="PROSITE" id="PS51880">
    <property type="entry name" value="TGS"/>
    <property type="match status" value="1"/>
</dbReference>